<protein>
    <submittedName>
        <fullName evidence="1">Uncharacterized protein</fullName>
    </submittedName>
</protein>
<keyword evidence="2" id="KW-1185">Reference proteome</keyword>
<comment type="caution">
    <text evidence="1">The sequence shown here is derived from an EMBL/GenBank/DDBJ whole genome shotgun (WGS) entry which is preliminary data.</text>
</comment>
<name>A0AAN7LXJ8_TRANT</name>
<accession>A0AAN7LXJ8</accession>
<reference evidence="1 2" key="1">
    <citation type="journal article" date="2023" name="Hortic Res">
        <title>Pangenome of water caltrop reveals structural variations and asymmetric subgenome divergence after allopolyploidization.</title>
        <authorList>
            <person name="Zhang X."/>
            <person name="Chen Y."/>
            <person name="Wang L."/>
            <person name="Yuan Y."/>
            <person name="Fang M."/>
            <person name="Shi L."/>
            <person name="Lu R."/>
            <person name="Comes H.P."/>
            <person name="Ma Y."/>
            <person name="Chen Y."/>
            <person name="Huang G."/>
            <person name="Zhou Y."/>
            <person name="Zheng Z."/>
            <person name="Qiu Y."/>
        </authorList>
    </citation>
    <scope>NUCLEOTIDE SEQUENCE [LARGE SCALE GENOMIC DNA]</scope>
    <source>
        <strain evidence="1">F231</strain>
    </source>
</reference>
<sequence>FPRLISTAAKLPLLNEAPKRNADTHGAVEQILLSPHPPNDTQSPRRNLQKILPLQSSFAFPLSHPLLPSSPAGSFRKRQLDLPHLSLPLSLPNHLKGLPLFFLRLHQAWGSDEVLVSYRGSDFFMLPFIAGKTSDRGSFNSYQVAFLQTITPPQPNFWWEIV</sequence>
<dbReference type="Proteomes" id="UP001346149">
    <property type="component" value="Unassembled WGS sequence"/>
</dbReference>
<evidence type="ECO:0000313" key="1">
    <source>
        <dbReference type="EMBL" id="KAK4794951.1"/>
    </source>
</evidence>
<organism evidence="1 2">
    <name type="scientific">Trapa natans</name>
    <name type="common">Water chestnut</name>
    <dbReference type="NCBI Taxonomy" id="22666"/>
    <lineage>
        <taxon>Eukaryota</taxon>
        <taxon>Viridiplantae</taxon>
        <taxon>Streptophyta</taxon>
        <taxon>Embryophyta</taxon>
        <taxon>Tracheophyta</taxon>
        <taxon>Spermatophyta</taxon>
        <taxon>Magnoliopsida</taxon>
        <taxon>eudicotyledons</taxon>
        <taxon>Gunneridae</taxon>
        <taxon>Pentapetalae</taxon>
        <taxon>rosids</taxon>
        <taxon>malvids</taxon>
        <taxon>Myrtales</taxon>
        <taxon>Lythraceae</taxon>
        <taxon>Trapa</taxon>
    </lineage>
</organism>
<dbReference type="EMBL" id="JAXQNO010000007">
    <property type="protein sequence ID" value="KAK4794951.1"/>
    <property type="molecule type" value="Genomic_DNA"/>
</dbReference>
<proteinExistence type="predicted"/>
<evidence type="ECO:0000313" key="2">
    <source>
        <dbReference type="Proteomes" id="UP001346149"/>
    </source>
</evidence>
<gene>
    <name evidence="1" type="ORF">SAY86_012945</name>
</gene>
<dbReference type="AlphaFoldDB" id="A0AAN7LXJ8"/>
<feature type="non-terminal residue" evidence="1">
    <location>
        <position position="1"/>
    </location>
</feature>